<evidence type="ECO:0008006" key="3">
    <source>
        <dbReference type="Google" id="ProtNLM"/>
    </source>
</evidence>
<evidence type="ECO:0000313" key="2">
    <source>
        <dbReference type="Proteomes" id="UP000800200"/>
    </source>
</evidence>
<dbReference type="EMBL" id="ML994691">
    <property type="protein sequence ID" value="KAF2177285.1"/>
    <property type="molecule type" value="Genomic_DNA"/>
</dbReference>
<proteinExistence type="predicted"/>
<sequence>MRLADQLRVLNAVNDVTKGCPVRTASQRHDVNRHYLYRRLWGVSTREDVNERQQRLSKAQETLLASWIVVQGRLGYCSFPYAISNVKMIFGKSINFQRINGATSEYINQFFDGFDSELVRNIPPQYNITLTRLDGSRGTGKTI</sequence>
<accession>A0A6A6DDU5</accession>
<protein>
    <recommendedName>
        <fullName evidence="3">HTH psq-type domain-containing protein</fullName>
    </recommendedName>
</protein>
<gene>
    <name evidence="1" type="ORF">K469DRAFT_378348</name>
</gene>
<evidence type="ECO:0000313" key="1">
    <source>
        <dbReference type="EMBL" id="KAF2177285.1"/>
    </source>
</evidence>
<name>A0A6A6DDU5_9PEZI</name>
<organism evidence="1 2">
    <name type="scientific">Zopfia rhizophila CBS 207.26</name>
    <dbReference type="NCBI Taxonomy" id="1314779"/>
    <lineage>
        <taxon>Eukaryota</taxon>
        <taxon>Fungi</taxon>
        <taxon>Dikarya</taxon>
        <taxon>Ascomycota</taxon>
        <taxon>Pezizomycotina</taxon>
        <taxon>Dothideomycetes</taxon>
        <taxon>Dothideomycetes incertae sedis</taxon>
        <taxon>Zopfiaceae</taxon>
        <taxon>Zopfia</taxon>
    </lineage>
</organism>
<dbReference type="OrthoDB" id="5396311at2759"/>
<dbReference type="AlphaFoldDB" id="A0A6A6DDU5"/>
<dbReference type="Proteomes" id="UP000800200">
    <property type="component" value="Unassembled WGS sequence"/>
</dbReference>
<keyword evidence="2" id="KW-1185">Reference proteome</keyword>
<reference evidence="1" key="1">
    <citation type="journal article" date="2020" name="Stud. Mycol.">
        <title>101 Dothideomycetes genomes: a test case for predicting lifestyles and emergence of pathogens.</title>
        <authorList>
            <person name="Haridas S."/>
            <person name="Albert R."/>
            <person name="Binder M."/>
            <person name="Bloem J."/>
            <person name="Labutti K."/>
            <person name="Salamov A."/>
            <person name="Andreopoulos B."/>
            <person name="Baker S."/>
            <person name="Barry K."/>
            <person name="Bills G."/>
            <person name="Bluhm B."/>
            <person name="Cannon C."/>
            <person name="Castanera R."/>
            <person name="Culley D."/>
            <person name="Daum C."/>
            <person name="Ezra D."/>
            <person name="Gonzalez J."/>
            <person name="Henrissat B."/>
            <person name="Kuo A."/>
            <person name="Liang C."/>
            <person name="Lipzen A."/>
            <person name="Lutzoni F."/>
            <person name="Magnuson J."/>
            <person name="Mondo S."/>
            <person name="Nolan M."/>
            <person name="Ohm R."/>
            <person name="Pangilinan J."/>
            <person name="Park H.-J."/>
            <person name="Ramirez L."/>
            <person name="Alfaro M."/>
            <person name="Sun H."/>
            <person name="Tritt A."/>
            <person name="Yoshinaga Y."/>
            <person name="Zwiers L.-H."/>
            <person name="Turgeon B."/>
            <person name="Goodwin S."/>
            <person name="Spatafora J."/>
            <person name="Crous P."/>
            <person name="Grigoriev I."/>
        </authorList>
    </citation>
    <scope>NUCLEOTIDE SEQUENCE</scope>
    <source>
        <strain evidence="1">CBS 207.26</strain>
    </source>
</reference>